<reference evidence="2" key="1">
    <citation type="journal article" date="2019" name="Int. J. Syst. Evol. Microbiol.">
        <title>The Global Catalogue of Microorganisms (GCM) 10K type strain sequencing project: providing services to taxonomists for standard genome sequencing and annotation.</title>
        <authorList>
            <consortium name="The Broad Institute Genomics Platform"/>
            <consortium name="The Broad Institute Genome Sequencing Center for Infectious Disease"/>
            <person name="Wu L."/>
            <person name="Ma J."/>
        </authorList>
    </citation>
    <scope>NUCLEOTIDE SEQUENCE [LARGE SCALE GENOMIC DNA]</scope>
    <source>
        <strain evidence="2">JCM 16704</strain>
    </source>
</reference>
<keyword evidence="2" id="KW-1185">Reference proteome</keyword>
<name>A0ABP7Z349_9SPHI</name>
<dbReference type="InterPro" id="IPR005077">
    <property type="entry name" value="Peptidase_C11"/>
</dbReference>
<protein>
    <submittedName>
        <fullName evidence="1">Clostripain-related cysteine peptidase</fullName>
    </submittedName>
</protein>
<organism evidence="1 2">
    <name type="scientific">Sphingobacterium kyonggiense</name>
    <dbReference type="NCBI Taxonomy" id="714075"/>
    <lineage>
        <taxon>Bacteria</taxon>
        <taxon>Pseudomonadati</taxon>
        <taxon>Bacteroidota</taxon>
        <taxon>Sphingobacteriia</taxon>
        <taxon>Sphingobacteriales</taxon>
        <taxon>Sphingobacteriaceae</taxon>
        <taxon>Sphingobacterium</taxon>
    </lineage>
</organism>
<comment type="caution">
    <text evidence="1">The sequence shown here is derived from an EMBL/GenBank/DDBJ whole genome shotgun (WGS) entry which is preliminary data.</text>
</comment>
<dbReference type="Gene3D" id="3.40.50.11970">
    <property type="match status" value="1"/>
</dbReference>
<dbReference type="EMBL" id="BAAAZI010000012">
    <property type="protein sequence ID" value="GAA4146380.1"/>
    <property type="molecule type" value="Genomic_DNA"/>
</dbReference>
<evidence type="ECO:0000313" key="1">
    <source>
        <dbReference type="EMBL" id="GAA4146380.1"/>
    </source>
</evidence>
<accession>A0ABP7Z349</accession>
<dbReference type="Proteomes" id="UP001500101">
    <property type="component" value="Unassembled WGS sequence"/>
</dbReference>
<proteinExistence type="predicted"/>
<evidence type="ECO:0000313" key="2">
    <source>
        <dbReference type="Proteomes" id="UP001500101"/>
    </source>
</evidence>
<dbReference type="PANTHER" id="PTHR37835:SF1">
    <property type="entry name" value="ALPHA-CLOSTRIPAIN"/>
    <property type="match status" value="1"/>
</dbReference>
<gene>
    <name evidence="1" type="ORF">GCM10022216_31220</name>
</gene>
<dbReference type="PANTHER" id="PTHR37835">
    <property type="entry name" value="ALPHA-CLOSTRIPAIN"/>
    <property type="match status" value="1"/>
</dbReference>
<dbReference type="Pfam" id="PF03415">
    <property type="entry name" value="Peptidase_C11"/>
    <property type="match status" value="1"/>
</dbReference>
<sequence length="376" mass="43513">MIFLFSSCGKEDHWSNDRGYKQVLLIYLAVDNNLSSEGLVKLDLIAKYWHKDDGHEIIAYLDQKNKETQLLRLDVDKKFKPIQTFQPHSAVDPNFLQELLINLRNDFPSESYGLLYFSHASGWLPENTLNQLNNTRLEPVINRTKKSGKEQKSSIGIDRDQEMELYEFAHAIPNNFFEYIVFEACYMAGIEVAYELKDKTKYILASSSELFSPGFSYVYPNAINQLVGKQKNLFSFAQKAFNYWNQASLFTKSCTLSLINTEDIQQLADWIKKRYHLFPTINHASVQCFDRGTTRLFFDFRTYVVPLAKSDQELLQLDQILSNIVLWKNNTDMLNTLAGDQSISTHSGLTCYIPQQQYSALWSAYQKLAWYKAIAP</sequence>